<evidence type="ECO:0000313" key="3">
    <source>
        <dbReference type="Proteomes" id="UP000199516"/>
    </source>
</evidence>
<dbReference type="Pfam" id="PF07969">
    <property type="entry name" value="Amidohydro_3"/>
    <property type="match status" value="1"/>
</dbReference>
<reference evidence="2 3" key="1">
    <citation type="submission" date="2016-10" db="EMBL/GenBank/DDBJ databases">
        <authorList>
            <person name="de Groot N.N."/>
        </authorList>
    </citation>
    <scope>NUCLEOTIDE SEQUENCE [LARGE SCALE GENOMIC DNA]</scope>
    <source>
        <strain evidence="2 3">DSM 23995</strain>
    </source>
</reference>
<dbReference type="EMBL" id="FONT01000002">
    <property type="protein sequence ID" value="SFE50222.1"/>
    <property type="molecule type" value="Genomic_DNA"/>
</dbReference>
<keyword evidence="3" id="KW-1185">Reference proteome</keyword>
<dbReference type="OrthoDB" id="9767366at2"/>
<dbReference type="Gene3D" id="3.20.20.140">
    <property type="entry name" value="Metal-dependent hydrolases"/>
    <property type="match status" value="1"/>
</dbReference>
<dbReference type="PANTHER" id="PTHR22642:SF22">
    <property type="entry name" value="EXOENZYMES REGULATORY PROTEIN AEPA"/>
    <property type="match status" value="1"/>
</dbReference>
<evidence type="ECO:0000313" key="2">
    <source>
        <dbReference type="EMBL" id="SFE50222.1"/>
    </source>
</evidence>
<sequence length="530" mass="58688">MRADIVFYNGQIVTADANRNIHQAVAIKGETILDTGANEEILAYADEQTKRIDLEGNSLLPGFIDSHAHIEINGTNKLGVNCKELHSIEDIQASLSKRAADTPAGEWIRGWGYNHKQLTEQRHPTRWELDEVSTDHPIMITRTCNHISVVNSEALSRFGLADDAPDPEGGKLGRENGIINGQLFESIHMDMYEFSQYSESEIMKGYELASGEYLENGITSVHEAGGYGNIHFQWLQKGVLNNSIPTRLYMMMGSLSRSREVLERALEGGLLTRMGDRHLTVGPAKLFIDGSSSGPTAATRDPYTSDPEDSGVLYYTQEELEQTLVKASRMGNQITSHAMGDKGVNMLLHCIEKANEISEEGLRHRIEHCGIAPADLRERIKQAKATPILNPAFLYEFGDGYLKDYGERVHDMFPARDLVDLGVRPAIGSDNPVTTVNPFVGLYAAVTRKTKSGQSVGENQKISIYEAIEQYTINGAYASFEEDWKGSIESGKVADLIILDKPILDVPPEELLEMSVEATMIGGSFHWSKQ</sequence>
<dbReference type="InterPro" id="IPR032466">
    <property type="entry name" value="Metal_Hydrolase"/>
</dbReference>
<dbReference type="Gene3D" id="3.10.310.70">
    <property type="match status" value="1"/>
</dbReference>
<evidence type="ECO:0000259" key="1">
    <source>
        <dbReference type="Pfam" id="PF07969"/>
    </source>
</evidence>
<dbReference type="PANTHER" id="PTHR22642">
    <property type="entry name" value="IMIDAZOLONEPROPIONASE"/>
    <property type="match status" value="1"/>
</dbReference>
<proteinExistence type="predicted"/>
<dbReference type="Proteomes" id="UP000199516">
    <property type="component" value="Unassembled WGS sequence"/>
</dbReference>
<dbReference type="SUPFAM" id="SSF51556">
    <property type="entry name" value="Metallo-dependent hydrolases"/>
    <property type="match status" value="1"/>
</dbReference>
<gene>
    <name evidence="2" type="ORF">SAMN05192532_10241</name>
</gene>
<feature type="domain" description="Amidohydrolase 3" evidence="1">
    <location>
        <begin position="52"/>
        <end position="523"/>
    </location>
</feature>
<dbReference type="InterPro" id="IPR011059">
    <property type="entry name" value="Metal-dep_hydrolase_composite"/>
</dbReference>
<organism evidence="2 3">
    <name type="scientific">Alteribacillus iranensis</name>
    <dbReference type="NCBI Taxonomy" id="930128"/>
    <lineage>
        <taxon>Bacteria</taxon>
        <taxon>Bacillati</taxon>
        <taxon>Bacillota</taxon>
        <taxon>Bacilli</taxon>
        <taxon>Bacillales</taxon>
        <taxon>Bacillaceae</taxon>
        <taxon>Alteribacillus</taxon>
    </lineage>
</organism>
<protein>
    <recommendedName>
        <fullName evidence="1">Amidohydrolase 3 domain-containing protein</fullName>
    </recommendedName>
</protein>
<dbReference type="SUPFAM" id="SSF51338">
    <property type="entry name" value="Composite domain of metallo-dependent hydrolases"/>
    <property type="match status" value="1"/>
</dbReference>
<dbReference type="RefSeq" id="WP_091658048.1">
    <property type="nucleotide sequence ID" value="NZ_FONT01000002.1"/>
</dbReference>
<dbReference type="Gene3D" id="2.30.40.10">
    <property type="entry name" value="Urease, subunit C, domain 1"/>
    <property type="match status" value="1"/>
</dbReference>
<dbReference type="CDD" id="cd01300">
    <property type="entry name" value="YtcJ_like"/>
    <property type="match status" value="1"/>
</dbReference>
<name>A0A1I2B212_9BACI</name>
<dbReference type="AlphaFoldDB" id="A0A1I2B212"/>
<dbReference type="GO" id="GO:0016810">
    <property type="term" value="F:hydrolase activity, acting on carbon-nitrogen (but not peptide) bonds"/>
    <property type="evidence" value="ECO:0007669"/>
    <property type="project" value="InterPro"/>
</dbReference>
<dbReference type="InterPro" id="IPR033932">
    <property type="entry name" value="YtcJ-like"/>
</dbReference>
<accession>A0A1I2B212</accession>
<dbReference type="STRING" id="930128.SAMN05192532_10241"/>
<dbReference type="InterPro" id="IPR013108">
    <property type="entry name" value="Amidohydro_3"/>
</dbReference>